<organism evidence="2 3">
    <name type="scientific">Ananas comosus</name>
    <name type="common">Pineapple</name>
    <name type="synonym">Ananas ananas</name>
    <dbReference type="NCBI Taxonomy" id="4615"/>
    <lineage>
        <taxon>Eukaryota</taxon>
        <taxon>Viridiplantae</taxon>
        <taxon>Streptophyta</taxon>
        <taxon>Embryophyta</taxon>
        <taxon>Tracheophyta</taxon>
        <taxon>Spermatophyta</taxon>
        <taxon>Magnoliopsida</taxon>
        <taxon>Liliopsida</taxon>
        <taxon>Poales</taxon>
        <taxon>Bromeliaceae</taxon>
        <taxon>Bromelioideae</taxon>
        <taxon>Ananas</taxon>
    </lineage>
</organism>
<gene>
    <name evidence="3" type="primary">LOC109715421</name>
</gene>
<proteinExistence type="predicted"/>
<reference evidence="2" key="1">
    <citation type="journal article" date="2015" name="Nat. Genet.">
        <title>The pineapple genome and the evolution of CAM photosynthesis.</title>
        <authorList>
            <person name="Ming R."/>
            <person name="VanBuren R."/>
            <person name="Wai C.M."/>
            <person name="Tang H."/>
            <person name="Schatz M.C."/>
            <person name="Bowers J.E."/>
            <person name="Lyons E."/>
            <person name="Wang M.L."/>
            <person name="Chen J."/>
            <person name="Biggers E."/>
            <person name="Zhang J."/>
            <person name="Huang L."/>
            <person name="Zhang L."/>
            <person name="Miao W."/>
            <person name="Zhang J."/>
            <person name="Ye Z."/>
            <person name="Miao C."/>
            <person name="Lin Z."/>
            <person name="Wang H."/>
            <person name="Zhou H."/>
            <person name="Yim W.C."/>
            <person name="Priest H.D."/>
            <person name="Zheng C."/>
            <person name="Woodhouse M."/>
            <person name="Edger P.P."/>
            <person name="Guyot R."/>
            <person name="Guo H.B."/>
            <person name="Guo H."/>
            <person name="Zheng G."/>
            <person name="Singh R."/>
            <person name="Sharma A."/>
            <person name="Min X."/>
            <person name="Zheng Y."/>
            <person name="Lee H."/>
            <person name="Gurtowski J."/>
            <person name="Sedlazeck F.J."/>
            <person name="Harkess A."/>
            <person name="McKain M.R."/>
            <person name="Liao Z."/>
            <person name="Fang J."/>
            <person name="Liu J."/>
            <person name="Zhang X."/>
            <person name="Zhang Q."/>
            <person name="Hu W."/>
            <person name="Qin Y."/>
            <person name="Wang K."/>
            <person name="Chen L.Y."/>
            <person name="Shirley N."/>
            <person name="Lin Y.R."/>
            <person name="Liu L.Y."/>
            <person name="Hernandez A.G."/>
            <person name="Wright C.L."/>
            <person name="Bulone V."/>
            <person name="Tuskan G.A."/>
            <person name="Heath K."/>
            <person name="Zee F."/>
            <person name="Moore P.H."/>
            <person name="Sunkar R."/>
            <person name="Leebens-Mack J.H."/>
            <person name="Mockler T."/>
            <person name="Bennetzen J.L."/>
            <person name="Freeling M."/>
            <person name="Sankoff D."/>
            <person name="Paterson A.H."/>
            <person name="Zhu X."/>
            <person name="Yang X."/>
            <person name="Smith J.A."/>
            <person name="Cushman J.C."/>
            <person name="Paull R.E."/>
            <person name="Yu Q."/>
        </authorList>
    </citation>
    <scope>NUCLEOTIDE SEQUENCE [LARGE SCALE GENOMIC DNA]</scope>
    <source>
        <strain evidence="2">cv. F153</strain>
    </source>
</reference>
<sequence>MRLNQFGFKANLACPLRLQVTLTPFSPRSPHAHPLCSNLTLTPPLTPSSSASSSPASSGEYLAGENLTCELLPAEPFYDEPFCTDFLAVDLLVVVLLAGESFAADLLANEFITTDLLAAKILIADLLSDELSTVPISNRRKSVKKRLKLAAWKLLELRTMGIDKSWIIIQDRSLIEYEISADAFLDYAFNQLGDVRRIHCHQLGDASIAALQPNGHRNLMILEVRYLTKVMVRASTLRTTVGSSASSSWATTTPSHVGPSSIGSDLPSSLPDTAAKISSTAAEFCFV</sequence>
<dbReference type="GeneID" id="109715421"/>
<name>A0A6P5FI41_ANACO</name>
<dbReference type="Proteomes" id="UP000515123">
    <property type="component" value="Linkage group 9"/>
</dbReference>
<feature type="region of interest" description="Disordered" evidence="1">
    <location>
        <begin position="245"/>
        <end position="265"/>
    </location>
</feature>
<feature type="compositionally biased region" description="Low complexity" evidence="1">
    <location>
        <begin position="245"/>
        <end position="255"/>
    </location>
</feature>
<dbReference type="RefSeq" id="XP_020095986.1">
    <property type="nucleotide sequence ID" value="XM_020240397.1"/>
</dbReference>
<keyword evidence="2" id="KW-1185">Reference proteome</keyword>
<evidence type="ECO:0000313" key="2">
    <source>
        <dbReference type="Proteomes" id="UP000515123"/>
    </source>
</evidence>
<reference evidence="3" key="2">
    <citation type="submission" date="2025-08" db="UniProtKB">
        <authorList>
            <consortium name="RefSeq"/>
        </authorList>
    </citation>
    <scope>IDENTIFICATION</scope>
    <source>
        <tissue evidence="3">Leaf</tissue>
    </source>
</reference>
<evidence type="ECO:0000256" key="1">
    <source>
        <dbReference type="SAM" id="MobiDB-lite"/>
    </source>
</evidence>
<evidence type="ECO:0000313" key="3">
    <source>
        <dbReference type="RefSeq" id="XP_020095986.1"/>
    </source>
</evidence>
<dbReference type="AlphaFoldDB" id="A0A6P5FI41"/>
<accession>A0A6P5FI41</accession>
<protein>
    <submittedName>
        <fullName evidence="3">Uncharacterized protein LOC109715421</fullName>
    </submittedName>
</protein>